<evidence type="ECO:0000313" key="2">
    <source>
        <dbReference type="EMBL" id="JAS08029.1"/>
    </source>
</evidence>
<name>A0A1B6C400_9HEMI</name>
<protein>
    <recommendedName>
        <fullName evidence="4">Protein TsetseEP domain-containing protein</fullName>
    </recommendedName>
</protein>
<evidence type="ECO:0008006" key="4">
    <source>
        <dbReference type="Google" id="ProtNLM"/>
    </source>
</evidence>
<feature type="signal peptide" evidence="1">
    <location>
        <begin position="1"/>
        <end position="20"/>
    </location>
</feature>
<sequence length="215" mass="24261">MFIKISYFCVLLTLANLASSIDSENNKLTQLNEITENINYVDIKNVTGFILSAFDGLNKMSQISDLNRLIKQLQSKETTCLLAKKTKILNLSVGAAMNLMSCKNFSESYKELEILLSNSTKLVQDIIIKISTTFDTMNSCSRLDSFASFSCMFNVVNLMQKGIHDSTLLVNDYVANFKTRIVRIINLFLSCFAPKNVKTIKKVKSLNEEISKCIY</sequence>
<feature type="chain" id="PRO_5008580105" description="Protein TsetseEP domain-containing protein" evidence="1">
    <location>
        <begin position="21"/>
        <end position="215"/>
    </location>
</feature>
<dbReference type="EMBL" id="GEDC01029269">
    <property type="protein sequence ID" value="JAS08029.1"/>
    <property type="molecule type" value="Transcribed_RNA"/>
</dbReference>
<dbReference type="AlphaFoldDB" id="A0A1B6C400"/>
<organism evidence="2">
    <name type="scientific">Clastoptera arizonana</name>
    <name type="common">Arizona spittle bug</name>
    <dbReference type="NCBI Taxonomy" id="38151"/>
    <lineage>
        <taxon>Eukaryota</taxon>
        <taxon>Metazoa</taxon>
        <taxon>Ecdysozoa</taxon>
        <taxon>Arthropoda</taxon>
        <taxon>Hexapoda</taxon>
        <taxon>Insecta</taxon>
        <taxon>Pterygota</taxon>
        <taxon>Neoptera</taxon>
        <taxon>Paraneoptera</taxon>
        <taxon>Hemiptera</taxon>
        <taxon>Auchenorrhyncha</taxon>
        <taxon>Cercopoidea</taxon>
        <taxon>Clastopteridae</taxon>
        <taxon>Clastoptera</taxon>
    </lineage>
</organism>
<keyword evidence="1" id="KW-0732">Signal</keyword>
<proteinExistence type="predicted"/>
<gene>
    <name evidence="2" type="ORF">g.37992</name>
    <name evidence="3" type="ORF">g.37993</name>
</gene>
<evidence type="ECO:0000256" key="1">
    <source>
        <dbReference type="SAM" id="SignalP"/>
    </source>
</evidence>
<evidence type="ECO:0000313" key="3">
    <source>
        <dbReference type="EMBL" id="JAS10773.1"/>
    </source>
</evidence>
<accession>A0A1B6C400</accession>
<reference evidence="2" key="1">
    <citation type="submission" date="2015-12" db="EMBL/GenBank/DDBJ databases">
        <title>De novo transcriptome assembly of four potential Pierce s Disease insect vectors from Arizona vineyards.</title>
        <authorList>
            <person name="Tassone E.E."/>
        </authorList>
    </citation>
    <scope>NUCLEOTIDE SEQUENCE</scope>
</reference>
<dbReference type="EMBL" id="GEDC01026525">
    <property type="protein sequence ID" value="JAS10773.1"/>
    <property type="molecule type" value="Transcribed_RNA"/>
</dbReference>